<reference evidence="1" key="1">
    <citation type="submission" date="2020-05" db="EMBL/GenBank/DDBJ databases">
        <title>Large-scale comparative analyses of tick genomes elucidate their genetic diversity and vector capacities.</title>
        <authorList>
            <person name="Jia N."/>
            <person name="Wang J."/>
            <person name="Shi W."/>
            <person name="Du L."/>
            <person name="Sun Y."/>
            <person name="Zhan W."/>
            <person name="Jiang J."/>
            <person name="Wang Q."/>
            <person name="Zhang B."/>
            <person name="Ji P."/>
            <person name="Sakyi L.B."/>
            <person name="Cui X."/>
            <person name="Yuan T."/>
            <person name="Jiang B."/>
            <person name="Yang W."/>
            <person name="Lam T.T.-Y."/>
            <person name="Chang Q."/>
            <person name="Ding S."/>
            <person name="Wang X."/>
            <person name="Zhu J."/>
            <person name="Ruan X."/>
            <person name="Zhao L."/>
            <person name="Wei J."/>
            <person name="Que T."/>
            <person name="Du C."/>
            <person name="Cheng J."/>
            <person name="Dai P."/>
            <person name="Han X."/>
            <person name="Huang E."/>
            <person name="Gao Y."/>
            <person name="Liu J."/>
            <person name="Shao H."/>
            <person name="Ye R."/>
            <person name="Li L."/>
            <person name="Wei W."/>
            <person name="Wang X."/>
            <person name="Wang C."/>
            <person name="Yang T."/>
            <person name="Huo Q."/>
            <person name="Li W."/>
            <person name="Guo W."/>
            <person name="Chen H."/>
            <person name="Zhou L."/>
            <person name="Ni X."/>
            <person name="Tian J."/>
            <person name="Zhou Y."/>
            <person name="Sheng Y."/>
            <person name="Liu T."/>
            <person name="Pan Y."/>
            <person name="Xia L."/>
            <person name="Li J."/>
            <person name="Zhao F."/>
            <person name="Cao W."/>
        </authorList>
    </citation>
    <scope>NUCLEOTIDE SEQUENCE</scope>
    <source>
        <strain evidence="1">Dsil-2018</strain>
    </source>
</reference>
<sequence length="521" mass="57180">MENVTSNRVGNYCNQQNRGEKARIPNGDESCCETTVKSSSKSFRNEHIRKRALLLAYRDPPPSTAPLRHSRLTQMEAGADSLVSSPSAHREGHYGPKPVRAHRTTASPNEDYGIVASPRRSCTMPDDAEPQGRTEGGSTTPPTHRVSSFQGMDVVEVEGETIAPEEVSKEAGWLTSHRNRSRRAIEQFSIMADETSKTTGTGEARSGACQSAARATKKPKPPRQPQLPREDIKIIVRPRDGLNVSKLSDAQIRDEVLRAASVPIAEAEDDIYRSCVEKNVIVISTPRMANAEKYNRIRELQIGDTHYEATAYAAPPADTYKGVIHNIPDYDTAEDITKSLIYKKNSTILQARRMGNTNSAIIIFEGPNVPFYVYYTEAPSTAATSTRKKSKCAEPAAGSVIARTCALPPTRNSAKTVVPKTPRTITAATLSARSAVKITPRETRAARDTFRRLSSSNSASGKNSYNNNNNLAQPQRRRRQRPIVATSSRQADNGSPTPIPIKIEVHCRRSQGIQIKIPIGT</sequence>
<evidence type="ECO:0000313" key="2">
    <source>
        <dbReference type="Proteomes" id="UP000821865"/>
    </source>
</evidence>
<dbReference type="Proteomes" id="UP000821865">
    <property type="component" value="Chromosome 9"/>
</dbReference>
<dbReference type="EMBL" id="CM023478">
    <property type="protein sequence ID" value="KAH7933565.1"/>
    <property type="molecule type" value="Genomic_DNA"/>
</dbReference>
<protein>
    <submittedName>
        <fullName evidence="1">Uncharacterized protein</fullName>
    </submittedName>
</protein>
<keyword evidence="2" id="KW-1185">Reference proteome</keyword>
<organism evidence="1 2">
    <name type="scientific">Dermacentor silvarum</name>
    <name type="common">Tick</name>
    <dbReference type="NCBI Taxonomy" id="543639"/>
    <lineage>
        <taxon>Eukaryota</taxon>
        <taxon>Metazoa</taxon>
        <taxon>Ecdysozoa</taxon>
        <taxon>Arthropoda</taxon>
        <taxon>Chelicerata</taxon>
        <taxon>Arachnida</taxon>
        <taxon>Acari</taxon>
        <taxon>Parasitiformes</taxon>
        <taxon>Ixodida</taxon>
        <taxon>Ixodoidea</taxon>
        <taxon>Ixodidae</taxon>
        <taxon>Rhipicephalinae</taxon>
        <taxon>Dermacentor</taxon>
    </lineage>
</organism>
<evidence type="ECO:0000313" key="1">
    <source>
        <dbReference type="EMBL" id="KAH7933565.1"/>
    </source>
</evidence>
<gene>
    <name evidence="1" type="ORF">HPB49_013954</name>
</gene>
<accession>A0ACB8C438</accession>
<name>A0ACB8C438_DERSI</name>
<comment type="caution">
    <text evidence="1">The sequence shown here is derived from an EMBL/GenBank/DDBJ whole genome shotgun (WGS) entry which is preliminary data.</text>
</comment>
<proteinExistence type="predicted"/>